<dbReference type="AlphaFoldDB" id="A0A9K3I810"/>
<evidence type="ECO:0000313" key="1">
    <source>
        <dbReference type="EMBL" id="KAF5791536.1"/>
    </source>
</evidence>
<dbReference type="Proteomes" id="UP000215914">
    <property type="component" value="Unassembled WGS sequence"/>
</dbReference>
<proteinExistence type="predicted"/>
<comment type="caution">
    <text evidence="1">The sequence shown here is derived from an EMBL/GenBank/DDBJ whole genome shotgun (WGS) entry which is preliminary data.</text>
</comment>
<reference evidence="1" key="1">
    <citation type="journal article" date="2017" name="Nature">
        <title>The sunflower genome provides insights into oil metabolism, flowering and Asterid evolution.</title>
        <authorList>
            <person name="Badouin H."/>
            <person name="Gouzy J."/>
            <person name="Grassa C.J."/>
            <person name="Murat F."/>
            <person name="Staton S.E."/>
            <person name="Cottret L."/>
            <person name="Lelandais-Briere C."/>
            <person name="Owens G.L."/>
            <person name="Carrere S."/>
            <person name="Mayjonade B."/>
            <person name="Legrand L."/>
            <person name="Gill N."/>
            <person name="Kane N.C."/>
            <person name="Bowers J.E."/>
            <person name="Hubner S."/>
            <person name="Bellec A."/>
            <person name="Berard A."/>
            <person name="Berges H."/>
            <person name="Blanchet N."/>
            <person name="Boniface M.C."/>
            <person name="Brunel D."/>
            <person name="Catrice O."/>
            <person name="Chaidir N."/>
            <person name="Claudel C."/>
            <person name="Donnadieu C."/>
            <person name="Faraut T."/>
            <person name="Fievet G."/>
            <person name="Helmstetter N."/>
            <person name="King M."/>
            <person name="Knapp S.J."/>
            <person name="Lai Z."/>
            <person name="Le Paslier M.C."/>
            <person name="Lippi Y."/>
            <person name="Lorenzon L."/>
            <person name="Mandel J.R."/>
            <person name="Marage G."/>
            <person name="Marchand G."/>
            <person name="Marquand E."/>
            <person name="Bret-Mestries E."/>
            <person name="Morien E."/>
            <person name="Nambeesan S."/>
            <person name="Nguyen T."/>
            <person name="Pegot-Espagnet P."/>
            <person name="Pouilly N."/>
            <person name="Raftis F."/>
            <person name="Sallet E."/>
            <person name="Schiex T."/>
            <person name="Thomas J."/>
            <person name="Vandecasteele C."/>
            <person name="Vares D."/>
            <person name="Vear F."/>
            <person name="Vautrin S."/>
            <person name="Crespi M."/>
            <person name="Mangin B."/>
            <person name="Burke J.M."/>
            <person name="Salse J."/>
            <person name="Munos S."/>
            <person name="Vincourt P."/>
            <person name="Rieseberg L.H."/>
            <person name="Langlade N.B."/>
        </authorList>
    </citation>
    <scope>NUCLEOTIDE SEQUENCE</scope>
    <source>
        <tissue evidence="1">Leaves</tissue>
    </source>
</reference>
<sequence>MSSNDQLQSSIIPLSIPTYNSPNIPAYLPYFTSNFPGGFKIYLTLNLGNLLL</sequence>
<protein>
    <submittedName>
        <fullName evidence="1">Uncharacterized protein</fullName>
    </submittedName>
</protein>
<accession>A0A9K3I810</accession>
<gene>
    <name evidence="1" type="ORF">HanXRQr2_Chr09g0395891</name>
</gene>
<evidence type="ECO:0000313" key="2">
    <source>
        <dbReference type="Proteomes" id="UP000215914"/>
    </source>
</evidence>
<dbReference type="EMBL" id="MNCJ02000324">
    <property type="protein sequence ID" value="KAF5791536.1"/>
    <property type="molecule type" value="Genomic_DNA"/>
</dbReference>
<organism evidence="1 2">
    <name type="scientific">Helianthus annuus</name>
    <name type="common">Common sunflower</name>
    <dbReference type="NCBI Taxonomy" id="4232"/>
    <lineage>
        <taxon>Eukaryota</taxon>
        <taxon>Viridiplantae</taxon>
        <taxon>Streptophyta</taxon>
        <taxon>Embryophyta</taxon>
        <taxon>Tracheophyta</taxon>
        <taxon>Spermatophyta</taxon>
        <taxon>Magnoliopsida</taxon>
        <taxon>eudicotyledons</taxon>
        <taxon>Gunneridae</taxon>
        <taxon>Pentapetalae</taxon>
        <taxon>asterids</taxon>
        <taxon>campanulids</taxon>
        <taxon>Asterales</taxon>
        <taxon>Asteraceae</taxon>
        <taxon>Asteroideae</taxon>
        <taxon>Heliantheae alliance</taxon>
        <taxon>Heliantheae</taxon>
        <taxon>Helianthus</taxon>
    </lineage>
</organism>
<reference evidence="1" key="2">
    <citation type="submission" date="2020-06" db="EMBL/GenBank/DDBJ databases">
        <title>Helianthus annuus Genome sequencing and assembly Release 2.</title>
        <authorList>
            <person name="Gouzy J."/>
            <person name="Langlade N."/>
            <person name="Munos S."/>
        </authorList>
    </citation>
    <scope>NUCLEOTIDE SEQUENCE</scope>
    <source>
        <tissue evidence="1">Leaves</tissue>
    </source>
</reference>
<name>A0A9K3I810_HELAN</name>
<dbReference type="Gramene" id="mRNA:HanXRQr2_Chr09g0395891">
    <property type="protein sequence ID" value="CDS:HanXRQr2_Chr09g0395891.1"/>
    <property type="gene ID" value="HanXRQr2_Chr09g0395891"/>
</dbReference>
<keyword evidence="2" id="KW-1185">Reference proteome</keyword>